<dbReference type="Pfam" id="PF04193">
    <property type="entry name" value="PQ-loop"/>
    <property type="match status" value="1"/>
</dbReference>
<sequence>MILGIIAGILTMCGIIPQIYKAHKTQKTGDVSKGMLVVIMIGVFLWTVYGILKSDFPIIITNAIAFLLNSYMLFIVYKLELDD</sequence>
<evidence type="ECO:0000313" key="6">
    <source>
        <dbReference type="EMBL" id="MFC7357880.1"/>
    </source>
</evidence>
<feature type="transmembrane region" description="Helical" evidence="5">
    <location>
        <begin position="34"/>
        <end position="52"/>
    </location>
</feature>
<dbReference type="InterPro" id="IPR006603">
    <property type="entry name" value="PQ-loop_rpt"/>
</dbReference>
<organism evidence="6 7">
    <name type="scientific">Jejudonia soesokkakensis</name>
    <dbReference type="NCBI Taxonomy" id="1323432"/>
    <lineage>
        <taxon>Bacteria</taxon>
        <taxon>Pseudomonadati</taxon>
        <taxon>Bacteroidota</taxon>
        <taxon>Flavobacteriia</taxon>
        <taxon>Flavobacteriales</taxon>
        <taxon>Flavobacteriaceae</taxon>
        <taxon>Jejudonia</taxon>
    </lineage>
</organism>
<dbReference type="InterPro" id="IPR047662">
    <property type="entry name" value="SemiSWEET"/>
</dbReference>
<dbReference type="NCBIfam" id="NF037968">
    <property type="entry name" value="SemiSWEET_2"/>
    <property type="match status" value="1"/>
</dbReference>
<gene>
    <name evidence="6" type="ORF">ACFQO1_09290</name>
</gene>
<keyword evidence="3 5" id="KW-1133">Transmembrane helix</keyword>
<evidence type="ECO:0000256" key="3">
    <source>
        <dbReference type="ARBA" id="ARBA00022989"/>
    </source>
</evidence>
<name>A0ABW2MVW5_9FLAO</name>
<keyword evidence="4 5" id="KW-0472">Membrane</keyword>
<comment type="subcellular location">
    <subcellularLocation>
        <location evidence="1">Membrane</location>
        <topology evidence="1">Multi-pass membrane protein</topology>
    </subcellularLocation>
</comment>
<evidence type="ECO:0000256" key="5">
    <source>
        <dbReference type="SAM" id="Phobius"/>
    </source>
</evidence>
<dbReference type="EMBL" id="JBHTBN010000004">
    <property type="protein sequence ID" value="MFC7357880.1"/>
    <property type="molecule type" value="Genomic_DNA"/>
</dbReference>
<proteinExistence type="predicted"/>
<protein>
    <submittedName>
        <fullName evidence="6">SemiSWEET family sugar transporter</fullName>
    </submittedName>
</protein>
<dbReference type="Proteomes" id="UP001596415">
    <property type="component" value="Unassembled WGS sequence"/>
</dbReference>
<feature type="transmembrane region" description="Helical" evidence="5">
    <location>
        <begin position="58"/>
        <end position="77"/>
    </location>
</feature>
<reference evidence="7" key="1">
    <citation type="journal article" date="2019" name="Int. J. Syst. Evol. Microbiol.">
        <title>The Global Catalogue of Microorganisms (GCM) 10K type strain sequencing project: providing services to taxonomists for standard genome sequencing and annotation.</title>
        <authorList>
            <consortium name="The Broad Institute Genomics Platform"/>
            <consortium name="The Broad Institute Genome Sequencing Center for Infectious Disease"/>
            <person name="Wu L."/>
            <person name="Ma J."/>
        </authorList>
    </citation>
    <scope>NUCLEOTIDE SEQUENCE [LARGE SCALE GENOMIC DNA]</scope>
    <source>
        <strain evidence="7">CGMCC 1.16306</strain>
    </source>
</reference>
<dbReference type="Gene3D" id="1.20.1280.290">
    <property type="match status" value="1"/>
</dbReference>
<comment type="caution">
    <text evidence="6">The sequence shown here is derived from an EMBL/GenBank/DDBJ whole genome shotgun (WGS) entry which is preliminary data.</text>
</comment>
<dbReference type="RefSeq" id="WP_380217862.1">
    <property type="nucleotide sequence ID" value="NZ_JBHTBN010000004.1"/>
</dbReference>
<evidence type="ECO:0000256" key="1">
    <source>
        <dbReference type="ARBA" id="ARBA00004141"/>
    </source>
</evidence>
<keyword evidence="6" id="KW-0762">Sugar transport</keyword>
<accession>A0ABW2MVW5</accession>
<evidence type="ECO:0000256" key="4">
    <source>
        <dbReference type="ARBA" id="ARBA00023136"/>
    </source>
</evidence>
<keyword evidence="6" id="KW-0813">Transport</keyword>
<keyword evidence="7" id="KW-1185">Reference proteome</keyword>
<evidence type="ECO:0000256" key="2">
    <source>
        <dbReference type="ARBA" id="ARBA00022692"/>
    </source>
</evidence>
<evidence type="ECO:0000313" key="7">
    <source>
        <dbReference type="Proteomes" id="UP001596415"/>
    </source>
</evidence>
<keyword evidence="2 5" id="KW-0812">Transmembrane</keyword>
<feature type="transmembrane region" description="Helical" evidence="5">
    <location>
        <begin position="6"/>
        <end position="22"/>
    </location>
</feature>